<evidence type="ECO:0000313" key="3">
    <source>
        <dbReference type="Proteomes" id="UP000676336"/>
    </source>
</evidence>
<dbReference type="EMBL" id="CAJOBI010312459">
    <property type="protein sequence ID" value="CAF5172003.1"/>
    <property type="molecule type" value="Genomic_DNA"/>
</dbReference>
<evidence type="ECO:0000259" key="1">
    <source>
        <dbReference type="Pfam" id="PF12026"/>
    </source>
</evidence>
<proteinExistence type="predicted"/>
<dbReference type="Proteomes" id="UP000676336">
    <property type="component" value="Unassembled WGS sequence"/>
</dbReference>
<dbReference type="InterPro" id="IPR021901">
    <property type="entry name" value="CAS_C"/>
</dbReference>
<dbReference type="Pfam" id="PF12026">
    <property type="entry name" value="CAS_C"/>
    <property type="match status" value="1"/>
</dbReference>
<name>A0A8S3H1B3_9BILA</name>
<accession>A0A8S3H1B3</accession>
<organism evidence="2 3">
    <name type="scientific">Rotaria magnacalcarata</name>
    <dbReference type="NCBI Taxonomy" id="392030"/>
    <lineage>
        <taxon>Eukaryota</taxon>
        <taxon>Metazoa</taxon>
        <taxon>Spiralia</taxon>
        <taxon>Gnathifera</taxon>
        <taxon>Rotifera</taxon>
        <taxon>Eurotatoria</taxon>
        <taxon>Bdelloidea</taxon>
        <taxon>Philodinida</taxon>
        <taxon>Philodinidae</taxon>
        <taxon>Rotaria</taxon>
    </lineage>
</organism>
<dbReference type="Gene3D" id="1.20.120.230">
    <property type="entry name" value="Alpha-catenin/vinculin-like"/>
    <property type="match status" value="1"/>
</dbReference>
<evidence type="ECO:0000313" key="2">
    <source>
        <dbReference type="EMBL" id="CAF5172003.1"/>
    </source>
</evidence>
<dbReference type="AlphaFoldDB" id="A0A8S3H1B3"/>
<comment type="caution">
    <text evidence="2">The sequence shown here is derived from an EMBL/GenBank/DDBJ whole genome shotgun (WGS) entry which is preliminary data.</text>
</comment>
<gene>
    <name evidence="2" type="ORF">SMN809_LOCUS65984</name>
</gene>
<sequence length="107" mass="12362">MKRFSYLLDTEHRNISSLTIDGKALIVAAHKLVFVLETLHEHVKQIHTSLIHLTTQLCEALKNFIQLLKEFSQNNSSNIQKFIVQFQSSIKTIMNIVQRIKQQCSVV</sequence>
<protein>
    <recommendedName>
        <fullName evidence="1">CAS family C-terminal domain-containing protein</fullName>
    </recommendedName>
</protein>
<reference evidence="2" key="1">
    <citation type="submission" date="2021-02" db="EMBL/GenBank/DDBJ databases">
        <authorList>
            <person name="Nowell W R."/>
        </authorList>
    </citation>
    <scope>NUCLEOTIDE SEQUENCE</scope>
</reference>
<feature type="domain" description="CAS family C-terminal" evidence="1">
    <location>
        <begin position="22"/>
        <end position="72"/>
    </location>
</feature>